<dbReference type="AlphaFoldDB" id="A0ABD1VBB7"/>
<feature type="transmembrane region" description="Helical" evidence="1">
    <location>
        <begin position="116"/>
        <end position="139"/>
    </location>
</feature>
<dbReference type="EMBL" id="JBFOLK010000002">
    <property type="protein sequence ID" value="KAL2534646.1"/>
    <property type="molecule type" value="Genomic_DNA"/>
</dbReference>
<dbReference type="PANTHER" id="PTHR34458:SF5">
    <property type="entry name" value="POLLEN OLE E 1 ALLERGEN AND EXTENSIN FAMILY PROTEIN"/>
    <property type="match status" value="1"/>
</dbReference>
<name>A0ABD1VBB7_9LAMI</name>
<comment type="caution">
    <text evidence="2">The sequence shown here is derived from an EMBL/GenBank/DDBJ whole genome shotgun (WGS) entry which is preliminary data.</text>
</comment>
<protein>
    <submittedName>
        <fullName evidence="2">Pollen Ole e 1 allergen and extensin family protein</fullName>
    </submittedName>
</protein>
<dbReference type="EMBL" id="JBFOLK010000002">
    <property type="protein sequence ID" value="KAL2534647.1"/>
    <property type="molecule type" value="Genomic_DNA"/>
</dbReference>
<reference evidence="2" key="1">
    <citation type="submission" date="2024-07" db="EMBL/GenBank/DDBJ databases">
        <title>Two chromosome-level genome assemblies of Korean endemic species Abeliophyllum distichum and Forsythia ovata (Oleaceae).</title>
        <authorList>
            <person name="Mun J.H."/>
        </authorList>
    </citation>
    <scope>NUCLEOTIDE SEQUENCE</scope>
    <source>
        <strain evidence="2">KNKB198505000391</strain>
        <tissue evidence="2">Leaf</tissue>
    </source>
</reference>
<organism evidence="2 6">
    <name type="scientific">Abeliophyllum distichum</name>
    <dbReference type="NCBI Taxonomy" id="126358"/>
    <lineage>
        <taxon>Eukaryota</taxon>
        <taxon>Viridiplantae</taxon>
        <taxon>Streptophyta</taxon>
        <taxon>Embryophyta</taxon>
        <taxon>Tracheophyta</taxon>
        <taxon>Spermatophyta</taxon>
        <taxon>Magnoliopsida</taxon>
        <taxon>eudicotyledons</taxon>
        <taxon>Gunneridae</taxon>
        <taxon>Pentapetalae</taxon>
        <taxon>asterids</taxon>
        <taxon>lamiids</taxon>
        <taxon>Lamiales</taxon>
        <taxon>Oleaceae</taxon>
        <taxon>Forsythieae</taxon>
        <taxon>Abeliophyllum</taxon>
    </lineage>
</organism>
<dbReference type="SUPFAM" id="SSF49478">
    <property type="entry name" value="Cna protein B-type domain"/>
    <property type="match status" value="1"/>
</dbReference>
<dbReference type="Pfam" id="PF01190">
    <property type="entry name" value="Pollen_Ole_e_1"/>
    <property type="match status" value="1"/>
</dbReference>
<evidence type="ECO:0000313" key="2">
    <source>
        <dbReference type="EMBL" id="KAL2534645.1"/>
    </source>
</evidence>
<dbReference type="EMBL" id="JBFOLK010000002">
    <property type="protein sequence ID" value="KAL2534645.1"/>
    <property type="molecule type" value="Genomic_DNA"/>
</dbReference>
<dbReference type="PANTHER" id="PTHR34458">
    <property type="entry name" value="POLLEN OLE E 1 ALLERGEN AND EXTENSIN FAMILY PROTEIN-RELATED"/>
    <property type="match status" value="1"/>
</dbReference>
<keyword evidence="1" id="KW-0472">Membrane</keyword>
<evidence type="ECO:0000313" key="4">
    <source>
        <dbReference type="EMBL" id="KAL2534647.1"/>
    </source>
</evidence>
<evidence type="ECO:0000256" key="1">
    <source>
        <dbReference type="SAM" id="Phobius"/>
    </source>
</evidence>
<dbReference type="InterPro" id="IPR040404">
    <property type="entry name" value="Phylloplanin-like"/>
</dbReference>
<evidence type="ECO:0000313" key="6">
    <source>
        <dbReference type="Proteomes" id="UP001604336"/>
    </source>
</evidence>
<dbReference type="EMBL" id="JBFOLK010000002">
    <property type="protein sequence ID" value="KAL2534648.1"/>
    <property type="molecule type" value="Genomic_DNA"/>
</dbReference>
<reference evidence="6" key="2">
    <citation type="submission" date="2024-07" db="EMBL/GenBank/DDBJ databases">
        <title>Two chromosome-level genome assemblies of Korean endemic species Abeliophyllum distichum and Forsythia ovata (Oleaceae).</title>
        <authorList>
            <person name="Jang H."/>
        </authorList>
    </citation>
    <scope>NUCLEOTIDE SEQUENCE [LARGE SCALE GENOMIC DNA]</scope>
</reference>
<proteinExistence type="predicted"/>
<accession>A0ABD1VBB7</accession>
<evidence type="ECO:0000313" key="5">
    <source>
        <dbReference type="EMBL" id="KAL2534648.1"/>
    </source>
</evidence>
<evidence type="ECO:0000313" key="3">
    <source>
        <dbReference type="EMBL" id="KAL2534646.1"/>
    </source>
</evidence>
<keyword evidence="6" id="KW-1185">Reference proteome</keyword>
<keyword evidence="1" id="KW-1133">Transmembrane helix</keyword>
<dbReference type="Proteomes" id="UP001604336">
    <property type="component" value="Unassembled WGS sequence"/>
</dbReference>
<gene>
    <name evidence="2" type="ORF">Adt_07996</name>
    <name evidence="3" type="ORF">Adt_07997</name>
    <name evidence="4" type="ORF">Adt_07998</name>
    <name evidence="5" type="ORF">Adt_07999</name>
</gene>
<sequence>MATSIAEAQLGTGNGRIIVSVSGIVQCSINSIVGVNVTATPFPNATVQLRCLGQNVLASTTTSSTGAFTLTLNNGSPTQLALLPTCRVIVVTPLTSCNATLPGNGRLLSTGIQLAGINLAGTSINILFTVLGFILNIGIN</sequence>
<keyword evidence="1" id="KW-0812">Transmembrane</keyword>